<gene>
    <name evidence="1" type="ORF">GCM10010976_29540</name>
</gene>
<dbReference type="EMBL" id="BMFQ01000003">
    <property type="protein sequence ID" value="GGG56793.1"/>
    <property type="molecule type" value="Genomic_DNA"/>
</dbReference>
<dbReference type="AlphaFoldDB" id="A0A917LTE8"/>
<reference evidence="1" key="1">
    <citation type="journal article" date="2014" name="Int. J. Syst. Evol. Microbiol.">
        <title>Complete genome sequence of Corynebacterium casei LMG S-19264T (=DSM 44701T), isolated from a smear-ripened cheese.</title>
        <authorList>
            <consortium name="US DOE Joint Genome Institute (JGI-PGF)"/>
            <person name="Walter F."/>
            <person name="Albersmeier A."/>
            <person name="Kalinowski J."/>
            <person name="Ruckert C."/>
        </authorList>
    </citation>
    <scope>NUCLEOTIDE SEQUENCE</scope>
    <source>
        <strain evidence="1">CGMCC 1.12751</strain>
    </source>
</reference>
<evidence type="ECO:0000313" key="2">
    <source>
        <dbReference type="Proteomes" id="UP000625976"/>
    </source>
</evidence>
<keyword evidence="2" id="KW-1185">Reference proteome</keyword>
<accession>A0A917LTE8</accession>
<proteinExistence type="predicted"/>
<comment type="caution">
    <text evidence="1">The sequence shown here is derived from an EMBL/GenBank/DDBJ whole genome shotgun (WGS) entry which is preliminary data.</text>
</comment>
<protein>
    <submittedName>
        <fullName evidence="1">Uncharacterized protein</fullName>
    </submittedName>
</protein>
<name>A0A917LTE8_9FLAO</name>
<dbReference type="Proteomes" id="UP000625976">
    <property type="component" value="Unassembled WGS sequence"/>
</dbReference>
<dbReference type="RefSeq" id="WP_188466207.1">
    <property type="nucleotide sequence ID" value="NZ_BMFQ01000003.1"/>
</dbReference>
<reference evidence="1" key="2">
    <citation type="submission" date="2020-09" db="EMBL/GenBank/DDBJ databases">
        <authorList>
            <person name="Sun Q."/>
            <person name="Zhou Y."/>
        </authorList>
    </citation>
    <scope>NUCLEOTIDE SEQUENCE</scope>
    <source>
        <strain evidence="1">CGMCC 1.12751</strain>
    </source>
</reference>
<evidence type="ECO:0000313" key="1">
    <source>
        <dbReference type="EMBL" id="GGG56793.1"/>
    </source>
</evidence>
<organism evidence="1 2">
    <name type="scientific">Bizionia arctica</name>
    <dbReference type="NCBI Taxonomy" id="1495645"/>
    <lineage>
        <taxon>Bacteria</taxon>
        <taxon>Pseudomonadati</taxon>
        <taxon>Bacteroidota</taxon>
        <taxon>Flavobacteriia</taxon>
        <taxon>Flavobacteriales</taxon>
        <taxon>Flavobacteriaceae</taxon>
        <taxon>Bizionia</taxon>
    </lineage>
</organism>
<sequence>MTSNKFKIELLKTNWISEEDTQTDLCAHGQMRVNIGNEIVVDQSENDGWTISATALLLLRTLERNHTKENPVGDQLIPCCGHFLVFDNDMEEVYIGSCPSGIDWELTHDNGTVTLKTESGNETKVDFKDYKSQVLDFVDQVEEFYKNSPEKEIPKDEFDRKGYLQFWKEWNEKRSKWKK</sequence>